<dbReference type="SUPFAM" id="SSF53474">
    <property type="entry name" value="alpha/beta-Hydrolases"/>
    <property type="match status" value="1"/>
</dbReference>
<dbReference type="Proteomes" id="UP000471560">
    <property type="component" value="Unassembled WGS sequence"/>
</dbReference>
<dbReference type="AlphaFoldDB" id="A0A6P0AY92"/>
<dbReference type="Gene3D" id="3.40.50.1820">
    <property type="entry name" value="alpha/beta hydrolase"/>
    <property type="match status" value="1"/>
</dbReference>
<comment type="caution">
    <text evidence="1">The sequence shown here is derived from an EMBL/GenBank/DDBJ whole genome shotgun (WGS) entry which is preliminary data.</text>
</comment>
<organism evidence="1 2">
    <name type="scientific">Rhizobium leguminosarum</name>
    <dbReference type="NCBI Taxonomy" id="384"/>
    <lineage>
        <taxon>Bacteria</taxon>
        <taxon>Pseudomonadati</taxon>
        <taxon>Pseudomonadota</taxon>
        <taxon>Alphaproteobacteria</taxon>
        <taxon>Hyphomicrobiales</taxon>
        <taxon>Rhizobiaceae</taxon>
        <taxon>Rhizobium/Agrobacterium group</taxon>
        <taxon>Rhizobium</taxon>
    </lineage>
</organism>
<dbReference type="PROSITE" id="PS51257">
    <property type="entry name" value="PROKAR_LIPOPROTEIN"/>
    <property type="match status" value="1"/>
</dbReference>
<name>A0A6P0AY92_RHILE</name>
<evidence type="ECO:0000313" key="2">
    <source>
        <dbReference type="Proteomes" id="UP000471560"/>
    </source>
</evidence>
<dbReference type="GO" id="GO:0016787">
    <property type="term" value="F:hydrolase activity"/>
    <property type="evidence" value="ECO:0007669"/>
    <property type="project" value="UniProtKB-KW"/>
</dbReference>
<evidence type="ECO:0000313" key="1">
    <source>
        <dbReference type="EMBL" id="NEI32540.1"/>
    </source>
</evidence>
<reference evidence="1 2" key="1">
    <citation type="submission" date="2019-12" db="EMBL/GenBank/DDBJ databases">
        <title>Rhizobium genotypes associated with high levels of biological nitrogen fixation by grain legumes in a temperate-maritime cropping system.</title>
        <authorList>
            <person name="Maluk M."/>
            <person name="Francesc Ferrando Molina F."/>
            <person name="Lopez Del Egido L."/>
            <person name="Lafos M."/>
            <person name="Langarica-Fuentes A."/>
            <person name="Gebre Yohannes G."/>
            <person name="Young M.W."/>
            <person name="Martin P."/>
            <person name="Gantlett R."/>
            <person name="Kenicer G."/>
            <person name="Hawes C."/>
            <person name="Begg G.S."/>
            <person name="Quilliam R.S."/>
            <person name="Squire G.R."/>
            <person name="Poole P.S."/>
            <person name="Young P.W."/>
            <person name="Iannetta P.M."/>
            <person name="James E.K."/>
        </authorList>
    </citation>
    <scope>NUCLEOTIDE SEQUENCE [LARGE SCALE GENOMIC DNA]</scope>
    <source>
        <strain evidence="1 2">JHI1096</strain>
    </source>
</reference>
<dbReference type="InterPro" id="IPR029058">
    <property type="entry name" value="AB_hydrolase_fold"/>
</dbReference>
<dbReference type="EMBL" id="WUEZ01000001">
    <property type="protein sequence ID" value="NEI32540.1"/>
    <property type="molecule type" value="Genomic_DNA"/>
</dbReference>
<dbReference type="RefSeq" id="WP_131646277.1">
    <property type="nucleotide sequence ID" value="NZ_JAAXDO010000009.1"/>
</dbReference>
<accession>A0A6P0AY92</accession>
<sequence>MINRRTFMTLASAIACMRGMNAEAAAPLRLVFIHGRSQQGLDPVVLKKTWSDALISALAIQNLKLPASIDIEFPYYGDALDKFVNQSKIQVASQVRARGSVQQDDFLAFQAQVANELVVNAGVSDAQIDAEYGNNPKTRGPLNWEWVQAILQALDKHGGGLSADAIEAFTRDVYLYLTSDLVRDQIDKIVLKTMNREPTIVVGHSLGSVVAYNVLKTNPDFKVPMLVTIGSPLGIRAIRTPLSPIGFPRSVTSWFNAYDTRDVVALNALDSANFAIRPPIENYSGVRNGTSNRHGITGYLGDATVARKIHESFV</sequence>
<protein>
    <submittedName>
        <fullName evidence="1">Alpha/beta hydrolase</fullName>
    </submittedName>
</protein>
<keyword evidence="1" id="KW-0378">Hydrolase</keyword>
<proteinExistence type="predicted"/>
<gene>
    <name evidence="1" type="ORF">GR204_00680</name>
</gene>